<name>A0ABZ2XCA8_9RHOO</name>
<geneLocation type="plasmid" evidence="2 3">
    <name>unnamed1</name>
</geneLocation>
<sequence>MYTIEIDFDVFKKLTTLRETETVSYNDVIRRLLNMPQSPQNTEAAPLITKQQDLTPVKPTQFEGPGAWVVKDVVFPSGTEFRATHKGRVILGRVETGALVVNGKRYETPSSAASDLTNTSVNGWIFWECKKPGSASWQMIKTFRKGS</sequence>
<dbReference type="EMBL" id="CP151407">
    <property type="protein sequence ID" value="WZJ23204.1"/>
    <property type="molecule type" value="Genomic_DNA"/>
</dbReference>
<dbReference type="EMBL" id="CP151406">
    <property type="protein sequence ID" value="WZJ20276.1"/>
    <property type="molecule type" value="Genomic_DNA"/>
</dbReference>
<organism evidence="1 3">
    <name type="scientific">Azonexus hydrophilus</name>
    <dbReference type="NCBI Taxonomy" id="418702"/>
    <lineage>
        <taxon>Bacteria</taxon>
        <taxon>Pseudomonadati</taxon>
        <taxon>Pseudomonadota</taxon>
        <taxon>Betaproteobacteria</taxon>
        <taxon>Rhodocyclales</taxon>
        <taxon>Azonexaceae</taxon>
        <taxon>Azonexus</taxon>
    </lineage>
</organism>
<proteinExistence type="predicted"/>
<evidence type="ECO:0000313" key="3">
    <source>
        <dbReference type="Proteomes" id="UP001479520"/>
    </source>
</evidence>
<keyword evidence="3" id="KW-1185">Reference proteome</keyword>
<reference evidence="1 3" key="1">
    <citation type="submission" date="2024-04" db="EMBL/GenBank/DDBJ databases">
        <title>Dissimilatory iodate-reducing microorganisms contribute to the enrichment of iodine in groundwater.</title>
        <authorList>
            <person name="Jiang Z."/>
        </authorList>
    </citation>
    <scope>NUCLEOTIDE SEQUENCE [LARGE SCALE GENOMIC DNA]</scope>
    <source>
        <strain evidence="1 3">NCP973</strain>
        <plasmid evidence="2 3">unnamed1</plasmid>
    </source>
</reference>
<evidence type="ECO:0000313" key="1">
    <source>
        <dbReference type="EMBL" id="WZJ20276.1"/>
    </source>
</evidence>
<evidence type="ECO:0000313" key="2">
    <source>
        <dbReference type="EMBL" id="WZJ23204.1"/>
    </source>
</evidence>
<keyword evidence="2" id="KW-0614">Plasmid</keyword>
<dbReference type="RefSeq" id="WP_341743063.1">
    <property type="nucleotide sequence ID" value="NZ_CP151406.1"/>
</dbReference>
<accession>A0ABZ2XCA8</accession>
<dbReference type="Proteomes" id="UP001479520">
    <property type="component" value="Chromosome"/>
</dbReference>
<dbReference type="Proteomes" id="UP001479520">
    <property type="component" value="Plasmid unnamed1"/>
</dbReference>
<gene>
    <name evidence="1" type="ORF">AADV58_09945</name>
    <name evidence="2" type="ORF">AADV58_17495</name>
</gene>
<protein>
    <submittedName>
        <fullName evidence="1">DUF4357 domain-containing protein</fullName>
    </submittedName>
</protein>